<dbReference type="PROSITE" id="PS50234">
    <property type="entry name" value="VWFA"/>
    <property type="match status" value="1"/>
</dbReference>
<feature type="region of interest" description="Disordered" evidence="6">
    <location>
        <begin position="146"/>
        <end position="169"/>
    </location>
</feature>
<dbReference type="GO" id="GO:0005615">
    <property type="term" value="C:extracellular space"/>
    <property type="evidence" value="ECO:0007669"/>
    <property type="project" value="TreeGrafter"/>
</dbReference>
<name>A0A8S3QM93_MYTED</name>
<dbReference type="FunFam" id="3.40.720.10:FF:000017">
    <property type="entry name" value="Predicted protein"/>
    <property type="match status" value="1"/>
</dbReference>
<keyword evidence="5" id="KW-0325">Glycoprotein</keyword>
<feature type="domain" description="VWFA" evidence="7">
    <location>
        <begin position="215"/>
        <end position="387"/>
    </location>
</feature>
<dbReference type="OrthoDB" id="413313at2759"/>
<keyword evidence="3" id="KW-0732">Signal</keyword>
<dbReference type="SUPFAM" id="SSF53649">
    <property type="entry name" value="Alkaline phosphatase-like"/>
    <property type="match status" value="1"/>
</dbReference>
<feature type="compositionally biased region" description="Basic residues" evidence="6">
    <location>
        <begin position="146"/>
        <end position="164"/>
    </location>
</feature>
<proteinExistence type="predicted"/>
<dbReference type="CDD" id="cd16021">
    <property type="entry name" value="ALP_like"/>
    <property type="match status" value="1"/>
</dbReference>
<comment type="caution">
    <text evidence="8">The sequence shown here is derived from an EMBL/GenBank/DDBJ whole genome shotgun (WGS) entry which is preliminary data.</text>
</comment>
<dbReference type="Pfam" id="PF02995">
    <property type="entry name" value="DUF229"/>
    <property type="match status" value="1"/>
</dbReference>
<dbReference type="SMART" id="SM00327">
    <property type="entry name" value="VWA"/>
    <property type="match status" value="1"/>
</dbReference>
<dbReference type="InterPro" id="IPR002035">
    <property type="entry name" value="VWF_A"/>
</dbReference>
<evidence type="ECO:0000259" key="7">
    <source>
        <dbReference type="PROSITE" id="PS50234"/>
    </source>
</evidence>
<dbReference type="CDD" id="cd01472">
    <property type="entry name" value="vWA_collagen"/>
    <property type="match status" value="1"/>
</dbReference>
<dbReference type="Gene3D" id="3.40.50.410">
    <property type="entry name" value="von Willebrand factor, type A domain"/>
    <property type="match status" value="1"/>
</dbReference>
<accession>A0A8S3QM93</accession>
<sequence>MSTSEYSNLGKSEDTWTCPSCCKPNNSSTKIYFIPNGDDSKHSTQNISTNPLMMDSISEASIPSTSGSSINSPSFNTTSFSTDIPIMTSSPKPTKTKPATKKQSVESLWQAFKTAVQTTIEKRVPTKMTLGRNTHPWINTTIRRKINQKQKAHKKARKTKKKRDKDRYKRLQQEVQWEVRQANKKYMEEVSSDYRDNAKKFWSYIKSKECHDKIDLVFMIDASGSVGSANFRKMKSFVSNSVSHFTIGPNDAQVGAITFSSQPHFQFALNKHTDKSSLSNAIQKIPYQSGGTNTDIALTYVEKNTFTAASGDRIDAQDILVIITDGKSSHPPQTALEANRLKQRNVEIIVVGIGHADKAELNKMASDPAYVLYDTDFDSLSHIYDAIHSIACNLGPCIDEIANCNQYGVNNLSRSLQAMGIGKLCTLCEFCHAIFFSPNYIYDQGEGHSNIVLIMSFLRNIRNIGGYFSYGQCRYQRILFWIMCFCLVLWFNVAFNKPVFHYYKNMDIKKCMCYSKFNIFDSSISEFFWDVSPVQCESSEPIMYMDNDGIVRVNQSLKLSSGYQSLNCTCQPVIRIDDDNITLGTGIRCTEPIYIPGDFIYAVCTNGGKQVYDGLLYGIDFKSVTNNKKFKNESENNLSVYFYGFDALSGLIAKRTMPLTMKYLEDVLESYTFNGYTKVGDNTWPNLGGLLTGGRYEQVKKTFAEVPFIWNNFSQNGYVTMFSEEYPRLSCFKGFNGQPTDHLTNTFFVAAEKIKPIKNRDIRKILLFMEYKNIKVSDSSYLCIGNTPKHKIIINYYKRYIEAYKNRRKFGMSFNTELGHDYINFYNLADKDSAEFLKWMHETGNLDNAIFVFFSDHGPRYSEIQNTNIGRVTGLMPIFTVYVPKHIKQRYPQIHSNLLKNTERLTTVFDVHETLKDVIKSNFDHSEPVDKHARGISLFKPIPETRSCYDADIPEHYCPCYASEDIDVKNKRVQIMAFALVKKINKLLKSHADKCVHLVLSNVIKASKVKSNFERDKSMEERFSIRSYIYNNEQDTRYLLVVETKPGNAKFEATIHYSSDTSMEVSGEISRINKYGNQANIYIVVLEKNVIGVD</sequence>
<dbReference type="EMBL" id="CAJPWZ010000523">
    <property type="protein sequence ID" value="CAG2195581.1"/>
    <property type="molecule type" value="Genomic_DNA"/>
</dbReference>
<evidence type="ECO:0000256" key="5">
    <source>
        <dbReference type="ARBA" id="ARBA00023180"/>
    </source>
</evidence>
<dbReference type="InterPro" id="IPR017850">
    <property type="entry name" value="Alkaline_phosphatase_core_sf"/>
</dbReference>
<evidence type="ECO:0000313" key="8">
    <source>
        <dbReference type="EMBL" id="CAG2195581.1"/>
    </source>
</evidence>
<keyword evidence="2" id="KW-0964">Secreted</keyword>
<keyword evidence="4" id="KW-0677">Repeat</keyword>
<reference evidence="8" key="1">
    <citation type="submission" date="2021-03" db="EMBL/GenBank/DDBJ databases">
        <authorList>
            <person name="Bekaert M."/>
        </authorList>
    </citation>
    <scope>NUCLEOTIDE SEQUENCE</scope>
</reference>
<dbReference type="Pfam" id="PF00092">
    <property type="entry name" value="VWA"/>
    <property type="match status" value="1"/>
</dbReference>
<evidence type="ECO:0000313" key="9">
    <source>
        <dbReference type="Proteomes" id="UP000683360"/>
    </source>
</evidence>
<evidence type="ECO:0000256" key="2">
    <source>
        <dbReference type="ARBA" id="ARBA00022525"/>
    </source>
</evidence>
<gene>
    <name evidence="8" type="ORF">MEDL_10500</name>
</gene>
<organism evidence="8 9">
    <name type="scientific">Mytilus edulis</name>
    <name type="common">Blue mussel</name>
    <dbReference type="NCBI Taxonomy" id="6550"/>
    <lineage>
        <taxon>Eukaryota</taxon>
        <taxon>Metazoa</taxon>
        <taxon>Spiralia</taxon>
        <taxon>Lophotrochozoa</taxon>
        <taxon>Mollusca</taxon>
        <taxon>Bivalvia</taxon>
        <taxon>Autobranchia</taxon>
        <taxon>Pteriomorphia</taxon>
        <taxon>Mytilida</taxon>
        <taxon>Mytiloidea</taxon>
        <taxon>Mytilidae</taxon>
        <taxon>Mytilinae</taxon>
        <taxon>Mytilus</taxon>
    </lineage>
</organism>
<evidence type="ECO:0000256" key="6">
    <source>
        <dbReference type="SAM" id="MobiDB-lite"/>
    </source>
</evidence>
<dbReference type="PRINTS" id="PR00453">
    <property type="entry name" value="VWFADOMAIN"/>
</dbReference>
<protein>
    <recommendedName>
        <fullName evidence="7">VWFA domain-containing protein</fullName>
    </recommendedName>
</protein>
<dbReference type="InterPro" id="IPR036465">
    <property type="entry name" value="vWFA_dom_sf"/>
</dbReference>
<evidence type="ECO:0000256" key="1">
    <source>
        <dbReference type="ARBA" id="ARBA00004613"/>
    </source>
</evidence>
<evidence type="ECO:0000256" key="3">
    <source>
        <dbReference type="ARBA" id="ARBA00022729"/>
    </source>
</evidence>
<comment type="subcellular location">
    <subcellularLocation>
        <location evidence="1">Secreted</location>
    </subcellularLocation>
</comment>
<dbReference type="PANTHER" id="PTHR10974:SF6">
    <property type="entry name" value="PROTEIN CBG19234"/>
    <property type="match status" value="1"/>
</dbReference>
<dbReference type="Proteomes" id="UP000683360">
    <property type="component" value="Unassembled WGS sequence"/>
</dbReference>
<dbReference type="AlphaFoldDB" id="A0A8S3QM93"/>
<dbReference type="InterPro" id="IPR004245">
    <property type="entry name" value="DUF229"/>
</dbReference>
<dbReference type="SUPFAM" id="SSF53300">
    <property type="entry name" value="vWA-like"/>
    <property type="match status" value="1"/>
</dbReference>
<evidence type="ECO:0000256" key="4">
    <source>
        <dbReference type="ARBA" id="ARBA00022737"/>
    </source>
</evidence>
<dbReference type="PANTHER" id="PTHR10974">
    <property type="entry name" value="FI08016P-RELATED"/>
    <property type="match status" value="1"/>
</dbReference>
<dbReference type="Gene3D" id="3.40.720.10">
    <property type="entry name" value="Alkaline Phosphatase, subunit A"/>
    <property type="match status" value="1"/>
</dbReference>
<keyword evidence="9" id="KW-1185">Reference proteome</keyword>
<feature type="region of interest" description="Disordered" evidence="6">
    <location>
        <begin position="81"/>
        <end position="102"/>
    </location>
</feature>
<dbReference type="FunFam" id="3.40.50.410:FF:000004">
    <property type="entry name" value="collagen alpha-6(VI) chain"/>
    <property type="match status" value="1"/>
</dbReference>